<dbReference type="EMBL" id="CP042425">
    <property type="protein sequence ID" value="QEL21035.1"/>
    <property type="molecule type" value="Genomic_DNA"/>
</dbReference>
<keyword evidence="1" id="KW-0472">Membrane</keyword>
<dbReference type="KEGG" id="lrs:PX52LOC_08164"/>
<gene>
    <name evidence="2" type="ORF">PX52LOC_08164</name>
</gene>
<feature type="transmembrane region" description="Helical" evidence="1">
    <location>
        <begin position="78"/>
        <end position="99"/>
    </location>
</feature>
<evidence type="ECO:0000313" key="3">
    <source>
        <dbReference type="Proteomes" id="UP000324974"/>
    </source>
</evidence>
<keyword evidence="3" id="KW-1185">Reference proteome</keyword>
<reference evidence="3" key="1">
    <citation type="submission" date="2019-08" db="EMBL/GenBank/DDBJ databases">
        <title>Limnoglobus roseus gen. nov., sp. nov., a novel freshwater planctomycete with a giant genome from the family Gemmataceae.</title>
        <authorList>
            <person name="Kulichevskaya I.S."/>
            <person name="Naumoff D.G."/>
            <person name="Miroshnikov K."/>
            <person name="Ivanova A."/>
            <person name="Philippov D.A."/>
            <person name="Hakobyan A."/>
            <person name="Rijpstra I.C."/>
            <person name="Sinninghe Damste J.S."/>
            <person name="Liesack W."/>
            <person name="Dedysh S.N."/>
        </authorList>
    </citation>
    <scope>NUCLEOTIDE SEQUENCE [LARGE SCALE GENOMIC DNA]</scope>
    <source>
        <strain evidence="3">PX52</strain>
    </source>
</reference>
<feature type="transmembrane region" description="Helical" evidence="1">
    <location>
        <begin position="33"/>
        <end position="66"/>
    </location>
</feature>
<dbReference type="AlphaFoldDB" id="A0A5C1AQY8"/>
<keyword evidence="1" id="KW-0812">Transmembrane</keyword>
<name>A0A5C1AQY8_9BACT</name>
<accession>A0A5C1AQY8</accession>
<organism evidence="2 3">
    <name type="scientific">Limnoglobus roseus</name>
    <dbReference type="NCBI Taxonomy" id="2598579"/>
    <lineage>
        <taxon>Bacteria</taxon>
        <taxon>Pseudomonadati</taxon>
        <taxon>Planctomycetota</taxon>
        <taxon>Planctomycetia</taxon>
        <taxon>Gemmatales</taxon>
        <taxon>Gemmataceae</taxon>
        <taxon>Limnoglobus</taxon>
    </lineage>
</organism>
<evidence type="ECO:0000256" key="1">
    <source>
        <dbReference type="SAM" id="Phobius"/>
    </source>
</evidence>
<proteinExistence type="predicted"/>
<keyword evidence="1" id="KW-1133">Transmembrane helix</keyword>
<sequence length="376" mass="41808">MLYMSLLFSTICYGVFAKRMRNPASRPLTFVRTGLIGGALSCCTCFMMTFLSGFTITWPVAGALAIGWHYAGRRPSAILPVLLLAIVIGHAIPAILLVAPDVQRFREIRSAMTDLDPDERLRRPAVPAIKAEIISPSEGESKYFATLTSDSGRKFEFSMLHDNTVDHFVNNPGFGVMRMAPRIRDKDYYLPRRPPISQPRFTVTSESVRTFEHPLREPPLDLEVKHRKTVGHFAFPQGWGWEKNHNQILGFQSHQMGGNIRYGRDDEFWGLDVDGGWKIASVELIGLLQHPKPTVYMTTNLPRMDEAKAAPTRDPDEFEAAGLKAVAGGGGLYFGQSRTEPFLRMVGGIRAAKACASCHGCREGELLGAFSYTLTK</sequence>
<protein>
    <submittedName>
        <fullName evidence="2">Uncharacterized protein</fullName>
    </submittedName>
</protein>
<evidence type="ECO:0000313" key="2">
    <source>
        <dbReference type="EMBL" id="QEL21035.1"/>
    </source>
</evidence>
<dbReference type="Proteomes" id="UP000324974">
    <property type="component" value="Chromosome"/>
</dbReference>